<dbReference type="Proteomes" id="UP000887565">
    <property type="component" value="Unplaced"/>
</dbReference>
<accession>A0A915L0J0</accession>
<organism evidence="1 2">
    <name type="scientific">Romanomermis culicivorax</name>
    <name type="common">Nematode worm</name>
    <dbReference type="NCBI Taxonomy" id="13658"/>
    <lineage>
        <taxon>Eukaryota</taxon>
        <taxon>Metazoa</taxon>
        <taxon>Ecdysozoa</taxon>
        <taxon>Nematoda</taxon>
        <taxon>Enoplea</taxon>
        <taxon>Dorylaimia</taxon>
        <taxon>Mermithida</taxon>
        <taxon>Mermithoidea</taxon>
        <taxon>Mermithidae</taxon>
        <taxon>Romanomermis</taxon>
    </lineage>
</organism>
<keyword evidence="1" id="KW-1185">Reference proteome</keyword>
<sequence>MIKSNTSGESKNSVHAFYLATALNPKYKGKVFKNASTITIVKVELEKMVNDIATKNLTDQLTTPPRRKRIITPCSSKDWTQFVQGSSDDEEEACEEMNNKILTFKFQSQNHIILIHVPNHGQCSPLQKTTYRNFTIPCIAQSQGDEKAKKFFNEKGSFQAGEPHH</sequence>
<evidence type="ECO:0000313" key="1">
    <source>
        <dbReference type="Proteomes" id="UP000887565"/>
    </source>
</evidence>
<dbReference type="WBParaSite" id="nRc.2.0.1.t44230-RA">
    <property type="protein sequence ID" value="nRc.2.0.1.t44230-RA"/>
    <property type="gene ID" value="nRc.2.0.1.g44230"/>
</dbReference>
<name>A0A915L0J0_ROMCU</name>
<dbReference type="AlphaFoldDB" id="A0A915L0J0"/>
<proteinExistence type="predicted"/>
<evidence type="ECO:0000313" key="2">
    <source>
        <dbReference type="WBParaSite" id="nRc.2.0.1.t44230-RA"/>
    </source>
</evidence>
<reference evidence="2" key="1">
    <citation type="submission" date="2022-11" db="UniProtKB">
        <authorList>
            <consortium name="WormBaseParasite"/>
        </authorList>
    </citation>
    <scope>IDENTIFICATION</scope>
</reference>
<protein>
    <submittedName>
        <fullName evidence="2">Uncharacterized protein</fullName>
    </submittedName>
</protein>